<evidence type="ECO:0000313" key="3">
    <source>
        <dbReference type="Proteomes" id="UP000094526"/>
    </source>
</evidence>
<feature type="compositionally biased region" description="Polar residues" evidence="1">
    <location>
        <begin position="1"/>
        <end position="22"/>
    </location>
</feature>
<protein>
    <recommendedName>
        <fullName evidence="4">F-box domain-containing protein</fullName>
    </recommendedName>
</protein>
<feature type="region of interest" description="Disordered" evidence="1">
    <location>
        <begin position="1"/>
        <end position="25"/>
    </location>
</feature>
<sequence>MSRHQTGSAAPLPTTSTGSASPRATLLTDLPPEILLRVCEYLVPEQREPMPLTDDEFHRHRVERRVAGVSGRDTVEPFHLRGFRADVAKADRPNHLANFAATCQSFRDQARWITGERSFALTIGYAGITFEGVRDVRPLQGCKSSESNAEPEHSVPGNIAFNVLIHTLSNIKKLELHITIKMSRLGLGRTELFVKQLAGQLSALRDRGSRISHVDLKVVVGFTRDQEPRGENREIRLVNAVVDLKRFMKEKGNETFADVAARAVPEVLHPLALSLRGHPAIDLQPQGHDPPPDSESREHQPAAGFKVTVKWGDHMIRWGWQFDPTNLGPTQVFRSSDPIRRGSFQLLCDEVQERFCRTAGMPPPA</sequence>
<feature type="region of interest" description="Disordered" evidence="1">
    <location>
        <begin position="280"/>
        <end position="301"/>
    </location>
</feature>
<accession>A0A1C1CGE6</accession>
<evidence type="ECO:0000256" key="1">
    <source>
        <dbReference type="SAM" id="MobiDB-lite"/>
    </source>
</evidence>
<dbReference type="EMBL" id="LGRB01000013">
    <property type="protein sequence ID" value="OCT47579.1"/>
    <property type="molecule type" value="Genomic_DNA"/>
</dbReference>
<name>A0A1C1CGE6_9EURO</name>
<dbReference type="VEuPathDB" id="FungiDB:CLCR_03589"/>
<keyword evidence="3" id="KW-1185">Reference proteome</keyword>
<dbReference type="OrthoDB" id="4118218at2759"/>
<evidence type="ECO:0000313" key="2">
    <source>
        <dbReference type="EMBL" id="OCT47579.1"/>
    </source>
</evidence>
<dbReference type="Proteomes" id="UP000094526">
    <property type="component" value="Unassembled WGS sequence"/>
</dbReference>
<reference evidence="3" key="1">
    <citation type="submission" date="2015-07" db="EMBL/GenBank/DDBJ databases">
        <authorList>
            <person name="Teixeira M.M."/>
            <person name="Souza R.C."/>
            <person name="Almeida L.G."/>
            <person name="Vicente V.A."/>
            <person name="de Hoog S."/>
            <person name="Bocca A.L."/>
            <person name="de Almeida S.R."/>
            <person name="Vasconcelos A.T."/>
            <person name="Felipe M.S."/>
        </authorList>
    </citation>
    <scope>NUCLEOTIDE SEQUENCE [LARGE SCALE GENOMIC DNA]</scope>
    <source>
        <strain evidence="3">KSF</strain>
    </source>
</reference>
<comment type="caution">
    <text evidence="2">The sequence shown here is derived from an EMBL/GenBank/DDBJ whole genome shotgun (WGS) entry which is preliminary data.</text>
</comment>
<evidence type="ECO:0008006" key="4">
    <source>
        <dbReference type="Google" id="ProtNLM"/>
    </source>
</evidence>
<gene>
    <name evidence="2" type="ORF">CLCR_03589</name>
</gene>
<dbReference type="VEuPathDB" id="FungiDB:G647_01807"/>
<feature type="compositionally biased region" description="Basic and acidic residues" evidence="1">
    <location>
        <begin position="290"/>
        <end position="300"/>
    </location>
</feature>
<organism evidence="2 3">
    <name type="scientific">Cladophialophora carrionii</name>
    <dbReference type="NCBI Taxonomy" id="86049"/>
    <lineage>
        <taxon>Eukaryota</taxon>
        <taxon>Fungi</taxon>
        <taxon>Dikarya</taxon>
        <taxon>Ascomycota</taxon>
        <taxon>Pezizomycotina</taxon>
        <taxon>Eurotiomycetes</taxon>
        <taxon>Chaetothyriomycetidae</taxon>
        <taxon>Chaetothyriales</taxon>
        <taxon>Herpotrichiellaceae</taxon>
        <taxon>Cladophialophora</taxon>
    </lineage>
</organism>
<proteinExistence type="predicted"/>
<dbReference type="AlphaFoldDB" id="A0A1C1CGE6"/>